<dbReference type="InParanoid" id="A0A672I5X7"/>
<reference evidence="3" key="2">
    <citation type="submission" date="2025-08" db="UniProtKB">
        <authorList>
            <consortium name="Ensembl"/>
        </authorList>
    </citation>
    <scope>IDENTIFICATION</scope>
</reference>
<dbReference type="Pfam" id="PF05794">
    <property type="entry name" value="Tcp11"/>
    <property type="match status" value="1"/>
</dbReference>
<sequence length="561" mass="60501">MPLNDERPSSSPGANETSAGDASAGDASASDASASDASASESSSSSCSPSSSPPRAVTLDQVMDSTRDLLNLHLSHHILADRHFRVPEEPLPEGSLWKTVRDNLHKAFWDILEAELNDDPPQYGQAISLLQEIREALLSLLEPSGGQMRSLQDQILEVLDLDLIRQQAQHGAVDIPGLAVFIVDAMGQLCAPARDPEIRKLRERAGASDAVALFREIFRVLDMMKVDLINFSIMDLRRVLQQHGAAYERDKFQKVLERTPSALDRTTAWIRSAMEELLPSGWGSDGVKGQVALPGPAQILNTAYLQLLRWDYSRNPLPETLVTEERRLQDLQRRLQQNRAVCQVLLLVSSGAGDAVRDLPALTERLKRMVAVLLDGMHRTSFDLDEALKGVGAKVCCELNDSLRGRGHPALSPAQQDTLRGQICSLAQPENPVRTLVEDRVQQYFQTLVFSSEPRVKLQEVPSGLADIGAELAALGAAFLPLVSYNKAVYTPFYMSVIRKLLFSQEPPHGTPSTGGAAHSTGAAAHSTGAAAHSTGAAAHSTGAAATQSTAQPAGDAESSG</sequence>
<evidence type="ECO:0000256" key="1">
    <source>
        <dbReference type="ARBA" id="ARBA00010954"/>
    </source>
</evidence>
<name>A0A672I5X7_SALFA</name>
<dbReference type="OMA" id="YVINTMG"/>
<dbReference type="FunCoup" id="A0A672I5X7">
    <property type="interactions" value="386"/>
</dbReference>
<dbReference type="GO" id="GO:0007165">
    <property type="term" value="P:signal transduction"/>
    <property type="evidence" value="ECO:0007669"/>
    <property type="project" value="TreeGrafter"/>
</dbReference>
<dbReference type="PANTHER" id="PTHR12832">
    <property type="entry name" value="TESTIS-SPECIFIC PROTEIN PBS13 T-COMPLEX 11"/>
    <property type="match status" value="1"/>
</dbReference>
<organism evidence="3 4">
    <name type="scientific">Salarias fasciatus</name>
    <name type="common">Jewelled blenny</name>
    <name type="synonym">Blennius fasciatus</name>
    <dbReference type="NCBI Taxonomy" id="181472"/>
    <lineage>
        <taxon>Eukaryota</taxon>
        <taxon>Metazoa</taxon>
        <taxon>Chordata</taxon>
        <taxon>Craniata</taxon>
        <taxon>Vertebrata</taxon>
        <taxon>Euteleostomi</taxon>
        <taxon>Actinopterygii</taxon>
        <taxon>Neopterygii</taxon>
        <taxon>Teleostei</taxon>
        <taxon>Neoteleostei</taxon>
        <taxon>Acanthomorphata</taxon>
        <taxon>Ovalentaria</taxon>
        <taxon>Blenniimorphae</taxon>
        <taxon>Blenniiformes</taxon>
        <taxon>Blennioidei</taxon>
        <taxon>Blenniidae</taxon>
        <taxon>Salariinae</taxon>
        <taxon>Salarias</taxon>
    </lineage>
</organism>
<dbReference type="InterPro" id="IPR008862">
    <property type="entry name" value="Tcp11"/>
</dbReference>
<keyword evidence="4" id="KW-1185">Reference proteome</keyword>
<dbReference type="PANTHER" id="PTHR12832:SF17">
    <property type="entry name" value="T-COMPLEX PROTEIN 11-LIKE PROTEIN 2"/>
    <property type="match status" value="1"/>
</dbReference>
<feature type="region of interest" description="Disordered" evidence="2">
    <location>
        <begin position="507"/>
        <end position="561"/>
    </location>
</feature>
<gene>
    <name evidence="3" type="primary">tcp11l2</name>
</gene>
<comment type="similarity">
    <text evidence="1">Belongs to the TCP11 family.</text>
</comment>
<feature type="region of interest" description="Disordered" evidence="2">
    <location>
        <begin position="1"/>
        <end position="57"/>
    </location>
</feature>
<dbReference type="OrthoDB" id="276323at2759"/>
<feature type="compositionally biased region" description="Low complexity" evidence="2">
    <location>
        <begin position="18"/>
        <end position="50"/>
    </location>
</feature>
<feature type="compositionally biased region" description="Low complexity" evidence="2">
    <location>
        <begin position="511"/>
        <end position="555"/>
    </location>
</feature>
<reference evidence="3" key="3">
    <citation type="submission" date="2025-09" db="UniProtKB">
        <authorList>
            <consortium name="Ensembl"/>
        </authorList>
    </citation>
    <scope>IDENTIFICATION</scope>
</reference>
<dbReference type="Proteomes" id="UP000472267">
    <property type="component" value="Chromosome 17"/>
</dbReference>
<dbReference type="AlphaFoldDB" id="A0A672I5X7"/>
<dbReference type="Ensembl" id="ENSSFAT00005038344.1">
    <property type="protein sequence ID" value="ENSSFAP00005036958.1"/>
    <property type="gene ID" value="ENSSFAG00005018618.1"/>
</dbReference>
<evidence type="ECO:0000313" key="3">
    <source>
        <dbReference type="Ensembl" id="ENSSFAP00005036958.1"/>
    </source>
</evidence>
<evidence type="ECO:0000256" key="2">
    <source>
        <dbReference type="SAM" id="MobiDB-lite"/>
    </source>
</evidence>
<proteinExistence type="inferred from homology"/>
<accession>A0A672I5X7</accession>
<protein>
    <submittedName>
        <fullName evidence="3">T-complex protein 11-like protein 2</fullName>
    </submittedName>
</protein>
<evidence type="ECO:0000313" key="4">
    <source>
        <dbReference type="Proteomes" id="UP000472267"/>
    </source>
</evidence>
<reference evidence="3" key="1">
    <citation type="submission" date="2019-06" db="EMBL/GenBank/DDBJ databases">
        <authorList>
            <consortium name="Wellcome Sanger Institute Data Sharing"/>
        </authorList>
    </citation>
    <scope>NUCLEOTIDE SEQUENCE [LARGE SCALE GENOMIC DNA]</scope>
</reference>